<keyword evidence="2" id="KW-1133">Transmembrane helix</keyword>
<protein>
    <submittedName>
        <fullName evidence="3">Na+/H+ antiporter subunit G</fullName>
    </submittedName>
</protein>
<keyword evidence="2" id="KW-0472">Membrane</keyword>
<keyword evidence="2" id="KW-0812">Transmembrane</keyword>
<keyword evidence="4" id="KW-1185">Reference proteome</keyword>
<reference evidence="3 4" key="1">
    <citation type="submission" date="2018-01" db="EMBL/GenBank/DDBJ databases">
        <title>Complete genome sequence of Salinigranum rubrum GX10T, an extremely halophilic archaeon isolated from a marine solar saltern.</title>
        <authorList>
            <person name="Han S."/>
        </authorList>
    </citation>
    <scope>NUCLEOTIDE SEQUENCE [LARGE SCALE GENOMIC DNA]</scope>
    <source>
        <strain evidence="3 4">GX10</strain>
    </source>
</reference>
<dbReference type="EMBL" id="CP026309">
    <property type="protein sequence ID" value="AUV80298.1"/>
    <property type="molecule type" value="Genomic_DNA"/>
</dbReference>
<feature type="transmembrane region" description="Helical" evidence="2">
    <location>
        <begin position="68"/>
        <end position="92"/>
    </location>
</feature>
<name>A0A2I8VED9_9EURY</name>
<gene>
    <name evidence="3" type="ORF">C2R22_00325</name>
</gene>
<dbReference type="KEGG" id="srub:C2R22_00325"/>
<dbReference type="AlphaFoldDB" id="A0A2I8VED9"/>
<dbReference type="InterPro" id="IPR005133">
    <property type="entry name" value="PhaG_MnhG_YufB"/>
</dbReference>
<evidence type="ECO:0000313" key="3">
    <source>
        <dbReference type="EMBL" id="AUV80298.1"/>
    </source>
</evidence>
<dbReference type="GO" id="GO:0015385">
    <property type="term" value="F:sodium:proton antiporter activity"/>
    <property type="evidence" value="ECO:0007669"/>
    <property type="project" value="TreeGrafter"/>
</dbReference>
<dbReference type="PANTHER" id="PTHR34703:SF1">
    <property type="entry name" value="ANTIPORTER SUBUNIT MNHG2-RELATED"/>
    <property type="match status" value="1"/>
</dbReference>
<accession>A0A2I8VED9</accession>
<evidence type="ECO:0000256" key="1">
    <source>
        <dbReference type="SAM" id="MobiDB-lite"/>
    </source>
</evidence>
<evidence type="ECO:0000256" key="2">
    <source>
        <dbReference type="SAM" id="Phobius"/>
    </source>
</evidence>
<proteinExistence type="predicted"/>
<dbReference type="PANTHER" id="PTHR34703">
    <property type="entry name" value="ANTIPORTER SUBUNIT MNHG2-RELATED"/>
    <property type="match status" value="1"/>
</dbReference>
<evidence type="ECO:0000313" key="4">
    <source>
        <dbReference type="Proteomes" id="UP000236584"/>
    </source>
</evidence>
<dbReference type="RefSeq" id="WP_103423806.1">
    <property type="nucleotide sequence ID" value="NZ_CP026309.1"/>
</dbReference>
<dbReference type="Pfam" id="PF03334">
    <property type="entry name" value="PhaG_MnhG_YufB"/>
    <property type="match status" value="1"/>
</dbReference>
<feature type="transmembrane region" description="Helical" evidence="2">
    <location>
        <begin position="45"/>
        <end position="62"/>
    </location>
</feature>
<dbReference type="GeneID" id="35590488"/>
<dbReference type="Proteomes" id="UP000236584">
    <property type="component" value="Chromosome"/>
</dbReference>
<sequence>MTPYEAAVVALVAASVFFSLVAVVGFARLPDVFARAHAASKSETLGALFGLLAAAVAFGQGATTVKLALLAMFLLVTGPTAAHAIVRAAALAGATPWTRSNRDPGPSTHDRPEATTGTGGGSR</sequence>
<feature type="transmembrane region" description="Helical" evidence="2">
    <location>
        <begin position="6"/>
        <end position="24"/>
    </location>
</feature>
<feature type="region of interest" description="Disordered" evidence="1">
    <location>
        <begin position="96"/>
        <end position="123"/>
    </location>
</feature>
<dbReference type="NCBIfam" id="TIGR01300">
    <property type="entry name" value="CPA3_mnhG_phaG"/>
    <property type="match status" value="1"/>
</dbReference>
<organism evidence="3 4">
    <name type="scientific">Salinigranum rubrum</name>
    <dbReference type="NCBI Taxonomy" id="755307"/>
    <lineage>
        <taxon>Archaea</taxon>
        <taxon>Methanobacteriati</taxon>
        <taxon>Methanobacteriota</taxon>
        <taxon>Stenosarchaea group</taxon>
        <taxon>Halobacteria</taxon>
        <taxon>Halobacteriales</taxon>
        <taxon>Haloferacaceae</taxon>
        <taxon>Salinigranum</taxon>
    </lineage>
</organism>